<accession>A0A069PJV6</accession>
<dbReference type="Proteomes" id="UP000027466">
    <property type="component" value="Unassembled WGS sequence"/>
</dbReference>
<dbReference type="AlphaFoldDB" id="A0A069PJV6"/>
<dbReference type="EMBL" id="JFHC01000034">
    <property type="protein sequence ID" value="KDR40890.1"/>
    <property type="molecule type" value="Genomic_DNA"/>
</dbReference>
<organism evidence="1 2">
    <name type="scientific">Caballeronia glathei</name>
    <dbReference type="NCBI Taxonomy" id="60547"/>
    <lineage>
        <taxon>Bacteria</taxon>
        <taxon>Pseudomonadati</taxon>
        <taxon>Pseudomonadota</taxon>
        <taxon>Betaproteobacteria</taxon>
        <taxon>Burkholderiales</taxon>
        <taxon>Burkholderiaceae</taxon>
        <taxon>Caballeronia</taxon>
    </lineage>
</organism>
<proteinExistence type="predicted"/>
<dbReference type="RefSeq" id="WP_035924920.1">
    <property type="nucleotide sequence ID" value="NZ_CADFFX010000012.1"/>
</dbReference>
<reference evidence="1 2" key="1">
    <citation type="submission" date="2014-03" db="EMBL/GenBank/DDBJ databases">
        <title>Draft Genome Sequences of Four Burkholderia Strains.</title>
        <authorList>
            <person name="Liu X.Y."/>
            <person name="Li C.X."/>
            <person name="Xu J.H."/>
        </authorList>
    </citation>
    <scope>NUCLEOTIDE SEQUENCE [LARGE SCALE GENOMIC DNA]</scope>
    <source>
        <strain evidence="1 2">DSM 50014</strain>
    </source>
</reference>
<evidence type="ECO:0000313" key="2">
    <source>
        <dbReference type="Proteomes" id="UP000027466"/>
    </source>
</evidence>
<keyword evidence="2" id="KW-1185">Reference proteome</keyword>
<gene>
    <name evidence="1" type="ORF">BG61_22210</name>
</gene>
<protein>
    <submittedName>
        <fullName evidence="1">Uncharacterized protein</fullName>
    </submittedName>
</protein>
<comment type="caution">
    <text evidence="1">The sequence shown here is derived from an EMBL/GenBank/DDBJ whole genome shotgun (WGS) entry which is preliminary data.</text>
</comment>
<evidence type="ECO:0000313" key="1">
    <source>
        <dbReference type="EMBL" id="KDR40890.1"/>
    </source>
</evidence>
<name>A0A069PJV6_9BURK</name>
<sequence length="91" mass="9986">MAGPNPLVTVVRVQDGTLSVEFRPDTGRLRMLDGAIVLEELFPPHSWFAVASVAGNSRWGTRPSEADLRLLLEDFIQRRSGTSDRGHTAPS</sequence>